<dbReference type="GO" id="GO:0046872">
    <property type="term" value="F:metal ion binding"/>
    <property type="evidence" value="ECO:0007669"/>
    <property type="project" value="UniProtKB-KW"/>
</dbReference>
<dbReference type="STRING" id="1121937.GCA_000423125_03365"/>
<dbReference type="Proteomes" id="UP000259273">
    <property type="component" value="Unassembled WGS sequence"/>
</dbReference>
<dbReference type="InterPro" id="IPR000092">
    <property type="entry name" value="Polyprenyl_synt"/>
</dbReference>
<evidence type="ECO:0000256" key="1">
    <source>
        <dbReference type="ARBA" id="ARBA00001946"/>
    </source>
</evidence>
<keyword evidence="5" id="KW-0460">Magnesium</keyword>
<keyword evidence="3" id="KW-0808">Transferase</keyword>
<dbReference type="InterPro" id="IPR008949">
    <property type="entry name" value="Isoprenoid_synthase_dom_sf"/>
</dbReference>
<dbReference type="PANTHER" id="PTHR12001:SF69">
    <property type="entry name" value="ALL TRANS-POLYPRENYL-DIPHOSPHATE SYNTHASE PDSS1"/>
    <property type="match status" value="1"/>
</dbReference>
<evidence type="ECO:0000256" key="5">
    <source>
        <dbReference type="ARBA" id="ARBA00022842"/>
    </source>
</evidence>
<gene>
    <name evidence="6" type="ORF">DCP75_00725</name>
</gene>
<dbReference type="AlphaFoldDB" id="A0A3C1KID9"/>
<evidence type="ECO:0000313" key="6">
    <source>
        <dbReference type="EMBL" id="HAN26263.1"/>
    </source>
</evidence>
<dbReference type="EMBL" id="DMND01000015">
    <property type="protein sequence ID" value="HAN26263.1"/>
    <property type="molecule type" value="Genomic_DNA"/>
</dbReference>
<evidence type="ECO:0000256" key="4">
    <source>
        <dbReference type="ARBA" id="ARBA00022723"/>
    </source>
</evidence>
<keyword evidence="4" id="KW-0479">Metal-binding</keyword>
<dbReference type="InterPro" id="IPR033749">
    <property type="entry name" value="Polyprenyl_synt_CS"/>
</dbReference>
<organism evidence="6 7">
    <name type="scientific">Haliea salexigens</name>
    <dbReference type="NCBI Taxonomy" id="287487"/>
    <lineage>
        <taxon>Bacteria</taxon>
        <taxon>Pseudomonadati</taxon>
        <taxon>Pseudomonadota</taxon>
        <taxon>Gammaproteobacteria</taxon>
        <taxon>Cellvibrionales</taxon>
        <taxon>Halieaceae</taxon>
        <taxon>Haliea</taxon>
    </lineage>
</organism>
<dbReference type="PROSITE" id="PS00444">
    <property type="entry name" value="POLYPRENYL_SYNTHASE_2"/>
    <property type="match status" value="1"/>
</dbReference>
<dbReference type="GO" id="GO:0004659">
    <property type="term" value="F:prenyltransferase activity"/>
    <property type="evidence" value="ECO:0007669"/>
    <property type="project" value="InterPro"/>
</dbReference>
<protein>
    <submittedName>
        <fullName evidence="6">Octaprenyl diphosphate synthase</fullName>
    </submittedName>
</protein>
<dbReference type="PANTHER" id="PTHR12001">
    <property type="entry name" value="GERANYLGERANYL PYROPHOSPHATE SYNTHASE"/>
    <property type="match status" value="1"/>
</dbReference>
<evidence type="ECO:0000256" key="2">
    <source>
        <dbReference type="ARBA" id="ARBA00006706"/>
    </source>
</evidence>
<comment type="cofactor">
    <cofactor evidence="1">
        <name>Mg(2+)</name>
        <dbReference type="ChEBI" id="CHEBI:18420"/>
    </cofactor>
</comment>
<comment type="caution">
    <text evidence="6">The sequence shown here is derived from an EMBL/GenBank/DDBJ whole genome shotgun (WGS) entry which is preliminary data.</text>
</comment>
<name>A0A3C1KID9_9GAMM</name>
<dbReference type="SUPFAM" id="SSF48576">
    <property type="entry name" value="Terpenoid synthases"/>
    <property type="match status" value="1"/>
</dbReference>
<feature type="non-terminal residue" evidence="6">
    <location>
        <position position="1"/>
    </location>
</feature>
<sequence>EGEVLQLTRAGNADTTEQDYIDIITRKTAVLFAAACYGAAVLCGSDRAQAERLSSFGLHLGLAFQMIDDMLDYAGDAATMGKNVGDDLREGKVTLPLIHILRTGNADEQALVRRAITERSAEEMEAISAAVERCAAMEHTRMRAREHHDLAVAALAGLPPGPALDALQQLTRLSIERDH</sequence>
<evidence type="ECO:0000256" key="3">
    <source>
        <dbReference type="ARBA" id="ARBA00022679"/>
    </source>
</evidence>
<dbReference type="GO" id="GO:0008299">
    <property type="term" value="P:isoprenoid biosynthetic process"/>
    <property type="evidence" value="ECO:0007669"/>
    <property type="project" value="InterPro"/>
</dbReference>
<dbReference type="Gene3D" id="1.10.600.10">
    <property type="entry name" value="Farnesyl Diphosphate Synthase"/>
    <property type="match status" value="1"/>
</dbReference>
<dbReference type="Pfam" id="PF00348">
    <property type="entry name" value="polyprenyl_synt"/>
    <property type="match status" value="1"/>
</dbReference>
<reference evidence="6 7" key="1">
    <citation type="journal article" date="2018" name="Nat. Biotechnol.">
        <title>A standardized bacterial taxonomy based on genome phylogeny substantially revises the tree of life.</title>
        <authorList>
            <person name="Parks D.H."/>
            <person name="Chuvochina M."/>
            <person name="Waite D.W."/>
            <person name="Rinke C."/>
            <person name="Skarshewski A."/>
            <person name="Chaumeil P.A."/>
            <person name="Hugenholtz P."/>
        </authorList>
    </citation>
    <scope>NUCLEOTIDE SEQUENCE [LARGE SCALE GENOMIC DNA]</scope>
    <source>
        <strain evidence="6">UBA9158</strain>
    </source>
</reference>
<proteinExistence type="inferred from homology"/>
<evidence type="ECO:0000313" key="7">
    <source>
        <dbReference type="Proteomes" id="UP000259273"/>
    </source>
</evidence>
<accession>A0A3C1KID9</accession>
<comment type="similarity">
    <text evidence="2">Belongs to the FPP/GGPP synthase family.</text>
</comment>